<proteinExistence type="predicted"/>
<dbReference type="Pfam" id="PF02579">
    <property type="entry name" value="Nitro_FeMo-Co"/>
    <property type="match status" value="1"/>
</dbReference>
<organism evidence="2">
    <name type="scientific">Aerophobetes bacterium</name>
    <dbReference type="NCBI Taxonomy" id="2030807"/>
    <lineage>
        <taxon>Bacteria</taxon>
        <taxon>Candidatus Aerophobota</taxon>
    </lineage>
</organism>
<protein>
    <submittedName>
        <fullName evidence="2">Dinitrogenase iron-molybdenum cofactor biosynthesis protein</fullName>
    </submittedName>
</protein>
<accession>A0A7V0QS18</accession>
<feature type="domain" description="Dinitrogenase iron-molybdenum cofactor biosynthesis" evidence="1">
    <location>
        <begin position="18"/>
        <end position="105"/>
    </location>
</feature>
<gene>
    <name evidence="2" type="ORF">ENG47_04310</name>
</gene>
<dbReference type="Proteomes" id="UP000885660">
    <property type="component" value="Unassembled WGS sequence"/>
</dbReference>
<dbReference type="SUPFAM" id="SSF53146">
    <property type="entry name" value="Nitrogenase accessory factor-like"/>
    <property type="match status" value="1"/>
</dbReference>
<dbReference type="InterPro" id="IPR036105">
    <property type="entry name" value="DiNase_FeMo-co_biosyn_sf"/>
</dbReference>
<reference evidence="2" key="1">
    <citation type="journal article" date="2020" name="mSystems">
        <title>Genome- and Community-Level Interaction Insights into Carbon Utilization and Element Cycling Functions of Hydrothermarchaeota in Hydrothermal Sediment.</title>
        <authorList>
            <person name="Zhou Z."/>
            <person name="Liu Y."/>
            <person name="Xu W."/>
            <person name="Pan J."/>
            <person name="Luo Z.H."/>
            <person name="Li M."/>
        </authorList>
    </citation>
    <scope>NUCLEOTIDE SEQUENCE [LARGE SCALE GENOMIC DNA]</scope>
    <source>
        <strain evidence="2">HyVt-219</strain>
    </source>
</reference>
<name>A0A7V0QS18_UNCAE</name>
<dbReference type="EMBL" id="DRBC01000260">
    <property type="protein sequence ID" value="HDN84962.1"/>
    <property type="molecule type" value="Genomic_DNA"/>
</dbReference>
<dbReference type="AlphaFoldDB" id="A0A7V0QS18"/>
<sequence length="131" mass="14816">MELLVAFGTDDGKNLNTDHVGMAKYFYVYKFSSDKEELVEKRKNVEFKGDESIKHGDPAKARATSSVLKGVDVIVGRKFGPNLPRILKKFVCVVARTDTIDNAIKIVRSNIERILEEKNKGENRKHLVLKP</sequence>
<evidence type="ECO:0000259" key="1">
    <source>
        <dbReference type="Pfam" id="PF02579"/>
    </source>
</evidence>
<dbReference type="Gene3D" id="3.30.420.130">
    <property type="entry name" value="Dinitrogenase iron-molybdenum cofactor biosynthesis domain"/>
    <property type="match status" value="1"/>
</dbReference>
<dbReference type="InterPro" id="IPR003731">
    <property type="entry name" value="Di-Nase_FeMo-co_biosynth"/>
</dbReference>
<comment type="caution">
    <text evidence="2">The sequence shown here is derived from an EMBL/GenBank/DDBJ whole genome shotgun (WGS) entry which is preliminary data.</text>
</comment>
<evidence type="ECO:0000313" key="2">
    <source>
        <dbReference type="EMBL" id="HDN84962.1"/>
    </source>
</evidence>